<reference evidence="6 7" key="1">
    <citation type="journal article" date="2020" name="bioRxiv">
        <title>Sequence and annotation of 42 cannabis genomes reveals extensive copy number variation in cannabinoid synthesis and pathogen resistance genes.</title>
        <authorList>
            <person name="Mckernan K.J."/>
            <person name="Helbert Y."/>
            <person name="Kane L.T."/>
            <person name="Ebling H."/>
            <person name="Zhang L."/>
            <person name="Liu B."/>
            <person name="Eaton Z."/>
            <person name="Mclaughlin S."/>
            <person name="Kingan S."/>
            <person name="Baybayan P."/>
            <person name="Concepcion G."/>
            <person name="Jordan M."/>
            <person name="Riva A."/>
            <person name="Barbazuk W."/>
            <person name="Harkins T."/>
        </authorList>
    </citation>
    <scope>NUCLEOTIDE SEQUENCE [LARGE SCALE GENOMIC DNA]</scope>
    <source>
        <strain evidence="6 7">cv. Jamaican Lion 4</strain>
        <strain evidence="5">Father</strain>
        <strain evidence="4">Mother</strain>
        <tissue evidence="4">Leaf</tissue>
    </source>
</reference>
<comment type="subcellular location">
    <subcellularLocation>
        <location evidence="1">Cell membrane</location>
    </subcellularLocation>
</comment>
<dbReference type="SUPFAM" id="SSF56112">
    <property type="entry name" value="Protein kinase-like (PK-like)"/>
    <property type="match status" value="1"/>
</dbReference>
<accession>A0A7J6H5B5</accession>
<feature type="domain" description="Protein kinase" evidence="3">
    <location>
        <begin position="22"/>
        <end position="315"/>
    </location>
</feature>
<dbReference type="Pfam" id="PF07714">
    <property type="entry name" value="PK_Tyr_Ser-Thr"/>
    <property type="match status" value="1"/>
</dbReference>
<keyword evidence="7" id="KW-1185">Reference proteome</keyword>
<dbReference type="InterPro" id="IPR001245">
    <property type="entry name" value="Ser-Thr/Tyr_kinase_cat_dom"/>
</dbReference>
<organism evidence="4 6">
    <name type="scientific">Cannabis sativa</name>
    <name type="common">Hemp</name>
    <name type="synonym">Marijuana</name>
    <dbReference type="NCBI Taxonomy" id="3483"/>
    <lineage>
        <taxon>Eukaryota</taxon>
        <taxon>Viridiplantae</taxon>
        <taxon>Streptophyta</taxon>
        <taxon>Embryophyta</taxon>
        <taxon>Tracheophyta</taxon>
        <taxon>Spermatophyta</taxon>
        <taxon>Magnoliopsida</taxon>
        <taxon>eudicotyledons</taxon>
        <taxon>Gunneridae</taxon>
        <taxon>Pentapetalae</taxon>
        <taxon>rosids</taxon>
        <taxon>fabids</taxon>
        <taxon>Rosales</taxon>
        <taxon>Cannabaceae</taxon>
        <taxon>Cannabis</taxon>
    </lineage>
</organism>
<evidence type="ECO:0000256" key="1">
    <source>
        <dbReference type="ARBA" id="ARBA00004236"/>
    </source>
</evidence>
<evidence type="ECO:0000313" key="4">
    <source>
        <dbReference type="EMBL" id="KAF4390486.1"/>
    </source>
</evidence>
<keyword evidence="2" id="KW-0472">Membrane</keyword>
<evidence type="ECO:0000256" key="2">
    <source>
        <dbReference type="ARBA" id="ARBA00022475"/>
    </source>
</evidence>
<dbReference type="PANTHER" id="PTHR45621">
    <property type="entry name" value="OS01G0588500 PROTEIN-RELATED"/>
    <property type="match status" value="1"/>
</dbReference>
<dbReference type="GO" id="GO:0004672">
    <property type="term" value="F:protein kinase activity"/>
    <property type="evidence" value="ECO:0007669"/>
    <property type="project" value="InterPro"/>
</dbReference>
<dbReference type="InterPro" id="IPR000719">
    <property type="entry name" value="Prot_kinase_dom"/>
</dbReference>
<proteinExistence type="predicted"/>
<dbReference type="Gene3D" id="3.30.200.20">
    <property type="entry name" value="Phosphorylase Kinase, domain 1"/>
    <property type="match status" value="1"/>
</dbReference>
<comment type="caution">
    <text evidence="4">The sequence shown here is derived from an EMBL/GenBank/DDBJ whole genome shotgun (WGS) entry which is preliminary data.</text>
</comment>
<evidence type="ECO:0000259" key="3">
    <source>
        <dbReference type="PROSITE" id="PS50011"/>
    </source>
</evidence>
<protein>
    <recommendedName>
        <fullName evidence="3">Protein kinase domain-containing protein</fullName>
    </recommendedName>
</protein>
<name>A0A7J6H5B5_CANSA</name>
<dbReference type="PROSITE" id="PS50011">
    <property type="entry name" value="PROTEIN_KINASE_DOM"/>
    <property type="match status" value="1"/>
</dbReference>
<sequence>MESYSSLVVFTSEDLKLFTNSFHKNNLIGDTQFGKLFRGCIKNLTGVICTQENRDVTVKIWDEKSNCLNLDSDDEHLMIKEEVKFLTHPSIHCHPNLVKLIGFCCEKEVRGVVYDLNPRDILHNIILKDVLSWTQRVNIIFQLASVLEFLHTQEMPYLVLNICESHIMLDWDCNIKLCDFGLISGGIIGEISALKKQITIPIGYVDPFFAAKGGYWQTGSDVFSFGVILLGLISTRVLGLERPKLTPDNVIHIWAKNEYKPNCSLVHKSLTEDWGYHGEDGSTITEVGMRCIEFFPTNRPAMKDVLERLKGLMVFQRFRDTRPNKRDKKFHIDFDMAT</sequence>
<dbReference type="EMBL" id="JAATIP010000028">
    <property type="protein sequence ID" value="KAF4390486.1"/>
    <property type="molecule type" value="Genomic_DNA"/>
</dbReference>
<evidence type="ECO:0000313" key="5">
    <source>
        <dbReference type="EMBL" id="KAF4404756.1"/>
    </source>
</evidence>
<gene>
    <name evidence="4" type="ORF">F8388_005983</name>
    <name evidence="5" type="ORF">G4B88_006142</name>
</gene>
<evidence type="ECO:0000313" key="7">
    <source>
        <dbReference type="Proteomes" id="UP000583929"/>
    </source>
</evidence>
<dbReference type="AlphaFoldDB" id="A0A7J6H5B5"/>
<evidence type="ECO:0000313" key="6">
    <source>
        <dbReference type="Proteomes" id="UP000525078"/>
    </source>
</evidence>
<dbReference type="Proteomes" id="UP000525078">
    <property type="component" value="Unassembled WGS sequence"/>
</dbReference>
<dbReference type="Proteomes" id="UP000583929">
    <property type="component" value="Unassembled WGS sequence"/>
</dbReference>
<keyword evidence="2" id="KW-1003">Cell membrane</keyword>
<dbReference type="InterPro" id="IPR050823">
    <property type="entry name" value="Plant_Ser_Thr_Prot_Kinase"/>
</dbReference>
<dbReference type="EMBL" id="JAATIQ010000001">
    <property type="protein sequence ID" value="KAF4404756.1"/>
    <property type="molecule type" value="Genomic_DNA"/>
</dbReference>
<dbReference type="Gene3D" id="1.10.510.10">
    <property type="entry name" value="Transferase(Phosphotransferase) domain 1"/>
    <property type="match status" value="1"/>
</dbReference>
<dbReference type="InterPro" id="IPR011009">
    <property type="entry name" value="Kinase-like_dom_sf"/>
</dbReference>
<dbReference type="GO" id="GO:0005524">
    <property type="term" value="F:ATP binding"/>
    <property type="evidence" value="ECO:0007669"/>
    <property type="project" value="InterPro"/>
</dbReference>
<dbReference type="GO" id="GO:0005886">
    <property type="term" value="C:plasma membrane"/>
    <property type="evidence" value="ECO:0007669"/>
    <property type="project" value="UniProtKB-SubCell"/>
</dbReference>